<dbReference type="AlphaFoldDB" id="A0A5M9JBH6"/>
<gene>
    <name evidence="3" type="ORF">EYC84_011546</name>
</gene>
<feature type="region of interest" description="Disordered" evidence="1">
    <location>
        <begin position="1"/>
        <end position="32"/>
    </location>
</feature>
<comment type="caution">
    <text evidence="3">The sequence shown here is derived from an EMBL/GenBank/DDBJ whole genome shotgun (WGS) entry which is preliminary data.</text>
</comment>
<feature type="transmembrane region" description="Helical" evidence="2">
    <location>
        <begin position="37"/>
        <end position="59"/>
    </location>
</feature>
<keyword evidence="2" id="KW-0812">Transmembrane</keyword>
<reference evidence="3 4" key="1">
    <citation type="submission" date="2019-06" db="EMBL/GenBank/DDBJ databases">
        <title>Genome Sequence of the Brown Rot Fungal Pathogen Monilinia fructicola.</title>
        <authorList>
            <person name="De Miccolis Angelini R.M."/>
            <person name="Landi L."/>
            <person name="Abate D."/>
            <person name="Pollastro S."/>
            <person name="Romanazzi G."/>
            <person name="Faretra F."/>
        </authorList>
    </citation>
    <scope>NUCLEOTIDE SEQUENCE [LARGE SCALE GENOMIC DNA]</scope>
    <source>
        <strain evidence="3 4">Mfrc123</strain>
    </source>
</reference>
<dbReference type="Proteomes" id="UP000322873">
    <property type="component" value="Unassembled WGS sequence"/>
</dbReference>
<evidence type="ECO:0000256" key="2">
    <source>
        <dbReference type="SAM" id="Phobius"/>
    </source>
</evidence>
<evidence type="ECO:0000313" key="3">
    <source>
        <dbReference type="EMBL" id="KAA8564635.1"/>
    </source>
</evidence>
<accession>A0A5M9JBH6</accession>
<evidence type="ECO:0000256" key="1">
    <source>
        <dbReference type="SAM" id="MobiDB-lite"/>
    </source>
</evidence>
<keyword evidence="2" id="KW-1133">Transmembrane helix</keyword>
<name>A0A5M9JBH6_MONFR</name>
<protein>
    <submittedName>
        <fullName evidence="3">Uncharacterized protein</fullName>
    </submittedName>
</protein>
<sequence length="69" mass="7655">MANGKRQTANGKQQTANGKWQTANSKRQTANGKQQNLISFQSLFNAVVAFVTTAVWLWTWDPDTGEQQG</sequence>
<dbReference type="EMBL" id="VICG01000015">
    <property type="protein sequence ID" value="KAA8564635.1"/>
    <property type="molecule type" value="Genomic_DNA"/>
</dbReference>
<keyword evidence="4" id="KW-1185">Reference proteome</keyword>
<keyword evidence="2" id="KW-0472">Membrane</keyword>
<proteinExistence type="predicted"/>
<organism evidence="3 4">
    <name type="scientific">Monilinia fructicola</name>
    <name type="common">Brown rot fungus</name>
    <name type="synonym">Ciboria fructicola</name>
    <dbReference type="NCBI Taxonomy" id="38448"/>
    <lineage>
        <taxon>Eukaryota</taxon>
        <taxon>Fungi</taxon>
        <taxon>Dikarya</taxon>
        <taxon>Ascomycota</taxon>
        <taxon>Pezizomycotina</taxon>
        <taxon>Leotiomycetes</taxon>
        <taxon>Helotiales</taxon>
        <taxon>Sclerotiniaceae</taxon>
        <taxon>Monilinia</taxon>
    </lineage>
</organism>
<evidence type="ECO:0000313" key="4">
    <source>
        <dbReference type="Proteomes" id="UP000322873"/>
    </source>
</evidence>